<dbReference type="Proteomes" id="UP001195769">
    <property type="component" value="Unassembled WGS sequence"/>
</dbReference>
<accession>A0AAD4DRW8</accession>
<sequence>MRGNAKREKAQVLSSVPKRGHAEPKRYRGAWWTVDGCFWMAGAIGRASAGTRARVYIAKRGNDARMARIARESCASYRNRCGQYTEWCCELVLYTPWWKLPYHAMRGMILYTGCSLKTSSMHIARVECCQRRFK</sequence>
<dbReference type="EMBL" id="JABBWK010000152">
    <property type="protein sequence ID" value="KAG1889724.1"/>
    <property type="molecule type" value="Genomic_DNA"/>
</dbReference>
<keyword evidence="2" id="KW-1185">Reference proteome</keyword>
<dbReference type="RefSeq" id="XP_041217585.1">
    <property type="nucleotide sequence ID" value="XM_041377882.1"/>
</dbReference>
<organism evidence="1 2">
    <name type="scientific">Suillus fuscotomentosus</name>
    <dbReference type="NCBI Taxonomy" id="1912939"/>
    <lineage>
        <taxon>Eukaryota</taxon>
        <taxon>Fungi</taxon>
        <taxon>Dikarya</taxon>
        <taxon>Basidiomycota</taxon>
        <taxon>Agaricomycotina</taxon>
        <taxon>Agaricomycetes</taxon>
        <taxon>Agaricomycetidae</taxon>
        <taxon>Boletales</taxon>
        <taxon>Suillineae</taxon>
        <taxon>Suillaceae</taxon>
        <taxon>Suillus</taxon>
    </lineage>
</organism>
<gene>
    <name evidence="1" type="ORF">F5891DRAFT_987263</name>
</gene>
<evidence type="ECO:0000313" key="1">
    <source>
        <dbReference type="EMBL" id="KAG1889724.1"/>
    </source>
</evidence>
<reference evidence="1" key="1">
    <citation type="journal article" date="2020" name="New Phytol.">
        <title>Comparative genomics reveals dynamic genome evolution in host specialist ectomycorrhizal fungi.</title>
        <authorList>
            <person name="Lofgren L.A."/>
            <person name="Nguyen N.H."/>
            <person name="Vilgalys R."/>
            <person name="Ruytinx J."/>
            <person name="Liao H.L."/>
            <person name="Branco S."/>
            <person name="Kuo A."/>
            <person name="LaButti K."/>
            <person name="Lipzen A."/>
            <person name="Andreopoulos W."/>
            <person name="Pangilinan J."/>
            <person name="Riley R."/>
            <person name="Hundley H."/>
            <person name="Na H."/>
            <person name="Barry K."/>
            <person name="Grigoriev I.V."/>
            <person name="Stajich J.E."/>
            <person name="Kennedy P.G."/>
        </authorList>
    </citation>
    <scope>NUCLEOTIDE SEQUENCE</scope>
    <source>
        <strain evidence="1">FC203</strain>
    </source>
</reference>
<name>A0AAD4DRW8_9AGAM</name>
<comment type="caution">
    <text evidence="1">The sequence shown here is derived from an EMBL/GenBank/DDBJ whole genome shotgun (WGS) entry which is preliminary data.</text>
</comment>
<proteinExistence type="predicted"/>
<protein>
    <submittedName>
        <fullName evidence="1">Uncharacterized protein</fullName>
    </submittedName>
</protein>
<evidence type="ECO:0000313" key="2">
    <source>
        <dbReference type="Proteomes" id="UP001195769"/>
    </source>
</evidence>
<dbReference type="AlphaFoldDB" id="A0AAD4DRW8"/>
<dbReference type="GeneID" id="64672180"/>